<organism evidence="1 2">
    <name type="scientific">Segatella copri</name>
    <dbReference type="NCBI Taxonomy" id="165179"/>
    <lineage>
        <taxon>Bacteria</taxon>
        <taxon>Pseudomonadati</taxon>
        <taxon>Bacteroidota</taxon>
        <taxon>Bacteroidia</taxon>
        <taxon>Bacteroidales</taxon>
        <taxon>Prevotellaceae</taxon>
        <taxon>Segatella</taxon>
    </lineage>
</organism>
<dbReference type="AlphaFoldDB" id="A0AA93BEE7"/>
<dbReference type="EMBL" id="QSAG01000049">
    <property type="protein sequence ID" value="RGW39851.1"/>
    <property type="molecule type" value="Genomic_DNA"/>
</dbReference>
<accession>A0AA93BEE7</accession>
<evidence type="ECO:0000313" key="1">
    <source>
        <dbReference type="EMBL" id="RGW39851.1"/>
    </source>
</evidence>
<gene>
    <name evidence="1" type="ORF">DWV76_15135</name>
</gene>
<name>A0AA93BEE7_9BACT</name>
<reference evidence="1 2" key="1">
    <citation type="submission" date="2018-08" db="EMBL/GenBank/DDBJ databases">
        <title>A genome reference for cultivated species of the human gut microbiota.</title>
        <authorList>
            <person name="Zou Y."/>
            <person name="Xue W."/>
            <person name="Luo G."/>
        </authorList>
    </citation>
    <scope>NUCLEOTIDE SEQUENCE [LARGE SCALE GENOMIC DNA]</scope>
    <source>
        <strain evidence="1 2">AF12-50</strain>
    </source>
</reference>
<comment type="caution">
    <text evidence="1">The sequence shown here is derived from an EMBL/GenBank/DDBJ whole genome shotgun (WGS) entry which is preliminary data.</text>
</comment>
<evidence type="ECO:0000313" key="2">
    <source>
        <dbReference type="Proteomes" id="UP000283785"/>
    </source>
</evidence>
<sequence>MNEVVQIQFADKMLSFDTFLSAIRNVVKEEVCKAVGKRPFLTQAKAYDIYGRKNVERWKREGKVKDFARGSNGKITRHEYKVSELEACACQVQDYLCPK</sequence>
<dbReference type="Proteomes" id="UP000283785">
    <property type="component" value="Unassembled WGS sequence"/>
</dbReference>
<dbReference type="RefSeq" id="WP_118066745.1">
    <property type="nucleotide sequence ID" value="NZ_CATKVV010000004.1"/>
</dbReference>
<proteinExistence type="predicted"/>
<protein>
    <submittedName>
        <fullName evidence="1">Uncharacterized protein</fullName>
    </submittedName>
</protein>